<organism evidence="2 3">
    <name type="scientific">Genlisea aurea</name>
    <dbReference type="NCBI Taxonomy" id="192259"/>
    <lineage>
        <taxon>Eukaryota</taxon>
        <taxon>Viridiplantae</taxon>
        <taxon>Streptophyta</taxon>
        <taxon>Embryophyta</taxon>
        <taxon>Tracheophyta</taxon>
        <taxon>Spermatophyta</taxon>
        <taxon>Magnoliopsida</taxon>
        <taxon>eudicotyledons</taxon>
        <taxon>Gunneridae</taxon>
        <taxon>Pentapetalae</taxon>
        <taxon>asterids</taxon>
        <taxon>lamiids</taxon>
        <taxon>Lamiales</taxon>
        <taxon>Lentibulariaceae</taxon>
        <taxon>Genlisea</taxon>
    </lineage>
</organism>
<dbReference type="SMART" id="SM00285">
    <property type="entry name" value="PBD"/>
    <property type="match status" value="1"/>
</dbReference>
<protein>
    <submittedName>
        <fullName evidence="2">Desiccation-associated protein</fullName>
    </submittedName>
</protein>
<dbReference type="InterPro" id="IPR000095">
    <property type="entry name" value="CRIB_dom"/>
</dbReference>
<evidence type="ECO:0000259" key="1">
    <source>
        <dbReference type="PROSITE" id="PS50108"/>
    </source>
</evidence>
<dbReference type="OrthoDB" id="678664at2759"/>
<evidence type="ECO:0000313" key="3">
    <source>
        <dbReference type="Proteomes" id="UP000015453"/>
    </source>
</evidence>
<dbReference type="CDD" id="cd00132">
    <property type="entry name" value="CRIB"/>
    <property type="match status" value="1"/>
</dbReference>
<keyword evidence="3" id="KW-1185">Reference proteome</keyword>
<dbReference type="Gene3D" id="3.90.810.10">
    <property type="entry name" value="CRIB domain"/>
    <property type="match status" value="1"/>
</dbReference>
<dbReference type="PROSITE" id="PS50108">
    <property type="entry name" value="CRIB"/>
    <property type="match status" value="1"/>
</dbReference>
<name>S8E9T9_9LAMI</name>
<comment type="caution">
    <text evidence="2">The sequence shown here is derived from an EMBL/GenBank/DDBJ whole genome shotgun (WGS) entry which is preliminary data.</text>
</comment>
<dbReference type="Pfam" id="PF00786">
    <property type="entry name" value="PBD"/>
    <property type="match status" value="1"/>
</dbReference>
<feature type="domain" description="CRIB" evidence="1">
    <location>
        <begin position="6"/>
        <end position="19"/>
    </location>
</feature>
<sequence>EKEMEIGFPTDVRHVAHVGIDGYGSTATFNLTSMWQDLALTGSLSMRQLELAMESR</sequence>
<dbReference type="PANTHER" id="PTHR46931:SF17">
    <property type="entry name" value="OS03G0847900 PROTEIN"/>
    <property type="match status" value="1"/>
</dbReference>
<accession>S8E9T9</accession>
<feature type="non-terminal residue" evidence="2">
    <location>
        <position position="1"/>
    </location>
</feature>
<proteinExistence type="predicted"/>
<dbReference type="EMBL" id="AUSU01000753">
    <property type="protein sequence ID" value="EPS72653.1"/>
    <property type="molecule type" value="Genomic_DNA"/>
</dbReference>
<dbReference type="InterPro" id="IPR036936">
    <property type="entry name" value="CRIB_dom_sf"/>
</dbReference>
<evidence type="ECO:0000313" key="2">
    <source>
        <dbReference type="EMBL" id="EPS72653.1"/>
    </source>
</evidence>
<feature type="non-terminal residue" evidence="2">
    <location>
        <position position="56"/>
    </location>
</feature>
<gene>
    <name evidence="2" type="ORF">M569_02105</name>
</gene>
<dbReference type="AlphaFoldDB" id="S8E9T9"/>
<dbReference type="PANTHER" id="PTHR46931">
    <property type="entry name" value="CRIB DOMAIN-CONTAINING PROTEIN RIC2"/>
    <property type="match status" value="1"/>
</dbReference>
<reference evidence="2 3" key="1">
    <citation type="journal article" date="2013" name="BMC Genomics">
        <title>The miniature genome of a carnivorous plant Genlisea aurea contains a low number of genes and short non-coding sequences.</title>
        <authorList>
            <person name="Leushkin E.V."/>
            <person name="Sutormin R.A."/>
            <person name="Nabieva E.R."/>
            <person name="Penin A.A."/>
            <person name="Kondrashov A.S."/>
            <person name="Logacheva M.D."/>
        </authorList>
    </citation>
    <scope>NUCLEOTIDE SEQUENCE [LARGE SCALE GENOMIC DNA]</scope>
</reference>
<dbReference type="Proteomes" id="UP000015453">
    <property type="component" value="Unassembled WGS sequence"/>
</dbReference>
<dbReference type="InterPro" id="IPR044509">
    <property type="entry name" value="RIC2/4"/>
</dbReference>